<evidence type="ECO:0000256" key="1">
    <source>
        <dbReference type="ARBA" id="ARBA00004141"/>
    </source>
</evidence>
<dbReference type="Pfam" id="PF01545">
    <property type="entry name" value="Cation_efflux"/>
    <property type="match status" value="1"/>
</dbReference>
<accession>A0A9W8HK89</accession>
<dbReference type="SUPFAM" id="SSF161111">
    <property type="entry name" value="Cation efflux protein transmembrane domain-like"/>
    <property type="match status" value="1"/>
</dbReference>
<keyword evidence="5 9" id="KW-1133">Transmembrane helix</keyword>
<dbReference type="GO" id="GO:0006882">
    <property type="term" value="P:intracellular zinc ion homeostasis"/>
    <property type="evidence" value="ECO:0007669"/>
    <property type="project" value="InterPro"/>
</dbReference>
<sequence length="432" mass="47671">MSPAMSVRGKNRSLTIATVEEYDRNIARKRLTESAKQHNHDEHCNHGHNHDHDHDHDHGHDHGHKHSHCNGLHIHSHKHNIQGIQSSGGLSLARAQHFIHAILDDGESRSIFMFLLLNLSYMVVQVIYGYITNSLGLISDAIHMLFDCMALAIGLIAAVMSKWPPSETFTFGYDRIETLSGFANGVFLMLISISIFFEAIERLIYPPQMNTQRLLLVSFGGLVVNLFGMFAFNGHHHHHHGSGGGCSHSHSGSHSHDHSHHRSQNMQGVFLHVMADTLGSVGVIISTLLIQRFGWTGFDPLASIAIAALIFASVVPLVRDSMNMLLLRLSDSSQAEVRIAIDEISQSIESMAAISRVQFWPITEDRMVGIVHVAVDAERATSLDEQPQSPTDVRDGVCRKIEAIARANISGLGDIFVSVDFVCSDAAFSTKC</sequence>
<dbReference type="EMBL" id="JANBUM010000135">
    <property type="protein sequence ID" value="KAJ2783686.1"/>
    <property type="molecule type" value="Genomic_DNA"/>
</dbReference>
<feature type="region of interest" description="Disordered" evidence="8">
    <location>
        <begin position="242"/>
        <end position="261"/>
    </location>
</feature>
<evidence type="ECO:0000256" key="5">
    <source>
        <dbReference type="ARBA" id="ARBA00022989"/>
    </source>
</evidence>
<dbReference type="NCBIfam" id="TIGR01297">
    <property type="entry name" value="CDF"/>
    <property type="match status" value="1"/>
</dbReference>
<evidence type="ECO:0000256" key="4">
    <source>
        <dbReference type="ARBA" id="ARBA00022692"/>
    </source>
</evidence>
<comment type="similarity">
    <text evidence="2">Belongs to the cation diffusion facilitator (CDF) transporter (TC 2.A.4) family. SLC30A subfamily.</text>
</comment>
<evidence type="ECO:0000256" key="2">
    <source>
        <dbReference type="ARBA" id="ARBA00008873"/>
    </source>
</evidence>
<protein>
    <recommendedName>
        <fullName evidence="10">Cation efflux protein transmembrane domain-containing protein</fullName>
    </recommendedName>
</protein>
<dbReference type="PANTHER" id="PTHR45755">
    <property type="match status" value="1"/>
</dbReference>
<keyword evidence="4 9" id="KW-0812">Transmembrane</keyword>
<keyword evidence="3" id="KW-0813">Transport</keyword>
<dbReference type="FunFam" id="1.20.1510.10:FF:000014">
    <property type="entry name" value="Cation efflux protein/ zinc transporter"/>
    <property type="match status" value="1"/>
</dbReference>
<keyword evidence="6" id="KW-0406">Ion transport</keyword>
<organism evidence="11 12">
    <name type="scientific">Coemansia interrupta</name>
    <dbReference type="NCBI Taxonomy" id="1126814"/>
    <lineage>
        <taxon>Eukaryota</taxon>
        <taxon>Fungi</taxon>
        <taxon>Fungi incertae sedis</taxon>
        <taxon>Zoopagomycota</taxon>
        <taxon>Kickxellomycotina</taxon>
        <taxon>Kickxellomycetes</taxon>
        <taxon>Kickxellales</taxon>
        <taxon>Kickxellaceae</taxon>
        <taxon>Coemansia</taxon>
    </lineage>
</organism>
<evidence type="ECO:0000313" key="12">
    <source>
        <dbReference type="Proteomes" id="UP001140172"/>
    </source>
</evidence>
<dbReference type="GO" id="GO:0005794">
    <property type="term" value="C:Golgi apparatus"/>
    <property type="evidence" value="ECO:0007669"/>
    <property type="project" value="TreeGrafter"/>
</dbReference>
<keyword evidence="12" id="KW-1185">Reference proteome</keyword>
<feature type="transmembrane region" description="Helical" evidence="9">
    <location>
        <begin position="111"/>
        <end position="131"/>
    </location>
</feature>
<dbReference type="OrthoDB" id="78669at2759"/>
<dbReference type="GO" id="GO:0005385">
    <property type="term" value="F:zinc ion transmembrane transporter activity"/>
    <property type="evidence" value="ECO:0007669"/>
    <property type="project" value="InterPro"/>
</dbReference>
<feature type="transmembrane region" description="Helical" evidence="9">
    <location>
        <begin position="212"/>
        <end position="232"/>
    </location>
</feature>
<evidence type="ECO:0000256" key="6">
    <source>
        <dbReference type="ARBA" id="ARBA00023065"/>
    </source>
</evidence>
<dbReference type="GO" id="GO:0016020">
    <property type="term" value="C:membrane"/>
    <property type="evidence" value="ECO:0007669"/>
    <property type="project" value="UniProtKB-SubCell"/>
</dbReference>
<feature type="transmembrane region" description="Helical" evidence="9">
    <location>
        <begin position="301"/>
        <end position="318"/>
    </location>
</feature>
<feature type="transmembrane region" description="Helical" evidence="9">
    <location>
        <begin position="137"/>
        <end position="160"/>
    </location>
</feature>
<name>A0A9W8HK89_9FUNG</name>
<evidence type="ECO:0000256" key="7">
    <source>
        <dbReference type="ARBA" id="ARBA00023136"/>
    </source>
</evidence>
<dbReference type="Proteomes" id="UP001140172">
    <property type="component" value="Unassembled WGS sequence"/>
</dbReference>
<evidence type="ECO:0000313" key="11">
    <source>
        <dbReference type="EMBL" id="KAJ2783686.1"/>
    </source>
</evidence>
<dbReference type="InterPro" id="IPR058533">
    <property type="entry name" value="Cation_efflux_TM"/>
</dbReference>
<dbReference type="PANTHER" id="PTHR45755:SF4">
    <property type="entry name" value="ZINC TRANSPORTER 7"/>
    <property type="match status" value="1"/>
</dbReference>
<reference evidence="11" key="1">
    <citation type="submission" date="2022-07" db="EMBL/GenBank/DDBJ databases">
        <title>Phylogenomic reconstructions and comparative analyses of Kickxellomycotina fungi.</title>
        <authorList>
            <person name="Reynolds N.K."/>
            <person name="Stajich J.E."/>
            <person name="Barry K."/>
            <person name="Grigoriev I.V."/>
            <person name="Crous P."/>
            <person name="Smith M.E."/>
        </authorList>
    </citation>
    <scope>NUCLEOTIDE SEQUENCE</scope>
    <source>
        <strain evidence="11">BCRC 34489</strain>
    </source>
</reference>
<comment type="caution">
    <text evidence="11">The sequence shown here is derived from an EMBL/GenBank/DDBJ whole genome shotgun (WGS) entry which is preliminary data.</text>
</comment>
<evidence type="ECO:0000259" key="10">
    <source>
        <dbReference type="Pfam" id="PF01545"/>
    </source>
</evidence>
<feature type="domain" description="Cation efflux protein transmembrane" evidence="10">
    <location>
        <begin position="111"/>
        <end position="326"/>
    </location>
</feature>
<gene>
    <name evidence="11" type="ORF">GGI15_002498</name>
</gene>
<dbReference type="GO" id="GO:1904257">
    <property type="term" value="P:zinc ion import into Golgi lumen"/>
    <property type="evidence" value="ECO:0007669"/>
    <property type="project" value="TreeGrafter"/>
</dbReference>
<feature type="compositionally biased region" description="Basic residues" evidence="8">
    <location>
        <begin position="251"/>
        <end position="261"/>
    </location>
</feature>
<evidence type="ECO:0000256" key="8">
    <source>
        <dbReference type="SAM" id="MobiDB-lite"/>
    </source>
</evidence>
<proteinExistence type="inferred from homology"/>
<dbReference type="InterPro" id="IPR002524">
    <property type="entry name" value="Cation_efflux"/>
</dbReference>
<feature type="region of interest" description="Disordered" evidence="8">
    <location>
        <begin position="34"/>
        <end position="68"/>
    </location>
</feature>
<dbReference type="InterPro" id="IPR027469">
    <property type="entry name" value="Cation_efflux_TMD_sf"/>
</dbReference>
<keyword evidence="7 9" id="KW-0472">Membrane</keyword>
<evidence type="ECO:0000256" key="3">
    <source>
        <dbReference type="ARBA" id="ARBA00022448"/>
    </source>
</evidence>
<feature type="compositionally biased region" description="Basic and acidic residues" evidence="8">
    <location>
        <begin position="34"/>
        <end position="60"/>
    </location>
</feature>
<dbReference type="InterPro" id="IPR045316">
    <property type="entry name" value="Msc2-like"/>
</dbReference>
<dbReference type="AlphaFoldDB" id="A0A9W8HK89"/>
<dbReference type="Gene3D" id="1.20.1510.10">
    <property type="entry name" value="Cation efflux protein transmembrane domain"/>
    <property type="match status" value="1"/>
</dbReference>
<comment type="subcellular location">
    <subcellularLocation>
        <location evidence="1">Membrane</location>
        <topology evidence="1">Multi-pass membrane protein</topology>
    </subcellularLocation>
</comment>
<dbReference type="GO" id="GO:0031410">
    <property type="term" value="C:cytoplasmic vesicle"/>
    <property type="evidence" value="ECO:0007669"/>
    <property type="project" value="TreeGrafter"/>
</dbReference>
<feature type="transmembrane region" description="Helical" evidence="9">
    <location>
        <begin position="269"/>
        <end position="289"/>
    </location>
</feature>
<feature type="transmembrane region" description="Helical" evidence="9">
    <location>
        <begin position="181"/>
        <end position="200"/>
    </location>
</feature>
<evidence type="ECO:0000256" key="9">
    <source>
        <dbReference type="SAM" id="Phobius"/>
    </source>
</evidence>